<feature type="domain" description="Alpha/beta hydrolase fold-3" evidence="2">
    <location>
        <begin position="100"/>
        <end position="307"/>
    </location>
</feature>
<dbReference type="InterPro" id="IPR050300">
    <property type="entry name" value="GDXG_lipolytic_enzyme"/>
</dbReference>
<dbReference type="OrthoDB" id="3209779at2"/>
<gene>
    <name evidence="3" type="ORF">DQ384_24565</name>
</gene>
<name>A0A367FD54_9ACTN</name>
<proteinExistence type="predicted"/>
<accession>A0A367FD54</accession>
<evidence type="ECO:0000313" key="4">
    <source>
        <dbReference type="Proteomes" id="UP000253094"/>
    </source>
</evidence>
<dbReference type="EMBL" id="QOIL01000014">
    <property type="protein sequence ID" value="RCG28298.1"/>
    <property type="molecule type" value="Genomic_DNA"/>
</dbReference>
<organism evidence="3 4">
    <name type="scientific">Sphaerisporangium album</name>
    <dbReference type="NCBI Taxonomy" id="509200"/>
    <lineage>
        <taxon>Bacteria</taxon>
        <taxon>Bacillati</taxon>
        <taxon>Actinomycetota</taxon>
        <taxon>Actinomycetes</taxon>
        <taxon>Streptosporangiales</taxon>
        <taxon>Streptosporangiaceae</taxon>
        <taxon>Sphaerisporangium</taxon>
    </lineage>
</organism>
<evidence type="ECO:0000313" key="3">
    <source>
        <dbReference type="EMBL" id="RCG28298.1"/>
    </source>
</evidence>
<dbReference type="Gene3D" id="3.40.50.1820">
    <property type="entry name" value="alpha/beta hydrolase"/>
    <property type="match status" value="1"/>
</dbReference>
<dbReference type="Proteomes" id="UP000253094">
    <property type="component" value="Unassembled WGS sequence"/>
</dbReference>
<dbReference type="PANTHER" id="PTHR48081:SF8">
    <property type="entry name" value="ALPHA_BETA HYDROLASE FOLD-3 DOMAIN-CONTAINING PROTEIN-RELATED"/>
    <property type="match status" value="1"/>
</dbReference>
<evidence type="ECO:0000259" key="2">
    <source>
        <dbReference type="Pfam" id="PF07859"/>
    </source>
</evidence>
<keyword evidence="4" id="KW-1185">Reference proteome</keyword>
<dbReference type="SUPFAM" id="SSF53474">
    <property type="entry name" value="alpha/beta-Hydrolases"/>
    <property type="match status" value="1"/>
</dbReference>
<protein>
    <submittedName>
        <fullName evidence="3">Alpha/beta hydrolase</fullName>
    </submittedName>
</protein>
<comment type="caution">
    <text evidence="3">The sequence shown here is derived from an EMBL/GenBank/DDBJ whole genome shotgun (WGS) entry which is preliminary data.</text>
</comment>
<sequence length="334" mass="35187">MTTIPRPPYDTELEAALAVVLQQFASAHGTEPGAKASTTLAEDLIQTRRSGMASPPIDPILQQYGLAHTEHVVPGPEGDPDITLSVFKRHDLPPGAPCVYNIHGGGMVIGDRFTGMDRMLAEWAVDLGAVVVSVEYRLAPENPDPAPVEDCYAGLLWTAAHARELGADPERILVAGASAGGGLAAGVALLARDRGGPRLIGQLLICPMLDDRNETLSSHQYDGIGVWDRGSNETGWTALLGDRRGTGKVSIYAAPARATDLSNLPPAFIDVGSAEVFRDEDVAYAMGIWAAGGVADLHVWAGGFHGFSGMAPHAAVSAAANETRTNWTRRILGT</sequence>
<reference evidence="3 4" key="1">
    <citation type="submission" date="2018-06" db="EMBL/GenBank/DDBJ databases">
        <title>Sphaerisporangium craniellae sp. nov., isolated from a marine sponge in the South China Sea.</title>
        <authorList>
            <person name="Li L."/>
        </authorList>
    </citation>
    <scope>NUCLEOTIDE SEQUENCE [LARGE SCALE GENOMIC DNA]</scope>
    <source>
        <strain evidence="3 4">CCTCC AA 208026</strain>
    </source>
</reference>
<dbReference type="Pfam" id="PF07859">
    <property type="entry name" value="Abhydrolase_3"/>
    <property type="match status" value="1"/>
</dbReference>
<dbReference type="GO" id="GO:0016787">
    <property type="term" value="F:hydrolase activity"/>
    <property type="evidence" value="ECO:0007669"/>
    <property type="project" value="UniProtKB-KW"/>
</dbReference>
<dbReference type="InterPro" id="IPR029058">
    <property type="entry name" value="AB_hydrolase_fold"/>
</dbReference>
<dbReference type="InterPro" id="IPR013094">
    <property type="entry name" value="AB_hydrolase_3"/>
</dbReference>
<evidence type="ECO:0000256" key="1">
    <source>
        <dbReference type="ARBA" id="ARBA00022801"/>
    </source>
</evidence>
<dbReference type="RefSeq" id="WP_114031211.1">
    <property type="nucleotide sequence ID" value="NZ_QOIL01000014.1"/>
</dbReference>
<keyword evidence="1 3" id="KW-0378">Hydrolase</keyword>
<dbReference type="PANTHER" id="PTHR48081">
    <property type="entry name" value="AB HYDROLASE SUPERFAMILY PROTEIN C4A8.06C"/>
    <property type="match status" value="1"/>
</dbReference>
<dbReference type="AlphaFoldDB" id="A0A367FD54"/>